<evidence type="ECO:0000313" key="4">
    <source>
        <dbReference type="EMBL" id="MFD2602156.1"/>
    </source>
</evidence>
<dbReference type="Pfam" id="PF02581">
    <property type="entry name" value="TMP-TENI"/>
    <property type="match status" value="1"/>
</dbReference>
<accession>A0ABW5NTW4</accession>
<gene>
    <name evidence="4" type="ORF">ACFSR3_08810</name>
</gene>
<evidence type="ECO:0000256" key="1">
    <source>
        <dbReference type="ARBA" id="ARBA00004948"/>
    </source>
</evidence>
<dbReference type="CDD" id="cd00564">
    <property type="entry name" value="TMP_TenI"/>
    <property type="match status" value="1"/>
</dbReference>
<dbReference type="PANTHER" id="PTHR20857">
    <property type="entry name" value="THIAMINE-PHOSPHATE PYROPHOSPHORYLASE"/>
    <property type="match status" value="1"/>
</dbReference>
<reference evidence="5" key="1">
    <citation type="journal article" date="2019" name="Int. J. Syst. Evol. Microbiol.">
        <title>The Global Catalogue of Microorganisms (GCM) 10K type strain sequencing project: providing services to taxonomists for standard genome sequencing and annotation.</title>
        <authorList>
            <consortium name="The Broad Institute Genomics Platform"/>
            <consortium name="The Broad Institute Genome Sequencing Center for Infectious Disease"/>
            <person name="Wu L."/>
            <person name="Ma J."/>
        </authorList>
    </citation>
    <scope>NUCLEOTIDE SEQUENCE [LARGE SCALE GENOMIC DNA]</scope>
    <source>
        <strain evidence="5">KCTC 42107</strain>
    </source>
</reference>
<dbReference type="PANTHER" id="PTHR20857:SF15">
    <property type="entry name" value="THIAMINE-PHOSPHATE SYNTHASE"/>
    <property type="match status" value="1"/>
</dbReference>
<evidence type="ECO:0000313" key="5">
    <source>
        <dbReference type="Proteomes" id="UP001597480"/>
    </source>
</evidence>
<name>A0ABW5NTW4_9FLAO</name>
<dbReference type="EMBL" id="JBHUMD010000013">
    <property type="protein sequence ID" value="MFD2602156.1"/>
    <property type="molecule type" value="Genomic_DNA"/>
</dbReference>
<proteinExistence type="predicted"/>
<feature type="domain" description="Thiamine phosphate synthase/TenI" evidence="3">
    <location>
        <begin position="3"/>
        <end position="179"/>
    </location>
</feature>
<evidence type="ECO:0000259" key="3">
    <source>
        <dbReference type="Pfam" id="PF02581"/>
    </source>
</evidence>
<comment type="caution">
    <text evidence="4">The sequence shown here is derived from an EMBL/GenBank/DDBJ whole genome shotgun (WGS) entry which is preliminary data.</text>
</comment>
<sequence>MIVITNPGILTDEAHIINRLFEEGLQLLHIRKPGIDIYNLKSLLRLIHEEYYDRLVLHQHYNLAGQYGINRIHFTESNRPDFDKTLKMLGNDQEWIFSTSTHSIEDFNRLSHRYEYAFLSPVYNSISKPGYAPDTDIIESTKRRSNFNTKLIALGGISYKNNKQILEAGFDGVAVLGNIWNSGDPICEFKTFNDEK</sequence>
<dbReference type="InterPro" id="IPR036206">
    <property type="entry name" value="ThiamineP_synth_sf"/>
</dbReference>
<dbReference type="Proteomes" id="UP001597480">
    <property type="component" value="Unassembled WGS sequence"/>
</dbReference>
<dbReference type="SUPFAM" id="SSF51391">
    <property type="entry name" value="Thiamin phosphate synthase"/>
    <property type="match status" value="1"/>
</dbReference>
<evidence type="ECO:0000256" key="2">
    <source>
        <dbReference type="ARBA" id="ARBA00022977"/>
    </source>
</evidence>
<organism evidence="4 5">
    <name type="scientific">Flavobacterium suzhouense</name>
    <dbReference type="NCBI Taxonomy" id="1529638"/>
    <lineage>
        <taxon>Bacteria</taxon>
        <taxon>Pseudomonadati</taxon>
        <taxon>Bacteroidota</taxon>
        <taxon>Flavobacteriia</taxon>
        <taxon>Flavobacteriales</taxon>
        <taxon>Flavobacteriaceae</taxon>
        <taxon>Flavobacterium</taxon>
    </lineage>
</organism>
<dbReference type="RefSeq" id="WP_379820647.1">
    <property type="nucleotide sequence ID" value="NZ_JBHUMD010000013.1"/>
</dbReference>
<protein>
    <submittedName>
        <fullName evidence="4">Thiamine phosphate synthase</fullName>
    </submittedName>
</protein>
<keyword evidence="5" id="KW-1185">Reference proteome</keyword>
<dbReference type="InterPro" id="IPR013785">
    <property type="entry name" value="Aldolase_TIM"/>
</dbReference>
<dbReference type="InterPro" id="IPR022998">
    <property type="entry name" value="ThiamineP_synth_TenI"/>
</dbReference>
<dbReference type="Gene3D" id="3.20.20.70">
    <property type="entry name" value="Aldolase class I"/>
    <property type="match status" value="1"/>
</dbReference>
<keyword evidence="2" id="KW-0784">Thiamine biosynthesis</keyword>
<comment type="pathway">
    <text evidence="1">Cofactor biosynthesis; thiamine diphosphate biosynthesis.</text>
</comment>